<evidence type="ECO:0000313" key="2">
    <source>
        <dbReference type="EMBL" id="KAK9107978.1"/>
    </source>
</evidence>
<dbReference type="InterPro" id="IPR009027">
    <property type="entry name" value="Ribosomal_bL9/RNase_H1_N"/>
</dbReference>
<dbReference type="Gene3D" id="3.40.970.10">
    <property type="entry name" value="Ribonuclease H1, N-terminal domain"/>
    <property type="match status" value="1"/>
</dbReference>
<dbReference type="InterPro" id="IPR037056">
    <property type="entry name" value="RNase_H1_N_sf"/>
</dbReference>
<dbReference type="PANTHER" id="PTHR33639:SF3">
    <property type="entry name" value="RIBONUCLEASE H1 N-TERMINAL DOMAIN-CONTAINING PROTEIN"/>
    <property type="match status" value="1"/>
</dbReference>
<dbReference type="EMBL" id="JBBNAF010000010">
    <property type="protein sequence ID" value="KAK9107978.1"/>
    <property type="molecule type" value="Genomic_DNA"/>
</dbReference>
<sequence>MNCLFYVSSSAAVLSKSRHFVTRAPSFGLYSPSLWKRTLVLGIAGVKCANLDSVLRRFRVQCFSTARRGRKAASPSRKPEGESAVMEEDKNAFYVVRKGDLVGVYKSLSECQAQVGSSVCDPSVSVFKGHSLPEEAADYLTARGLQNALYCIGAADLNEDLFGTLVPCPFQEPGSLKGKASTMSSSSKRSKAALESGILEAEKDPASTDMMRKHLKLEVKKQALSSKCVRHWFYAFGVEDVVILKSKDSFDSLHCPI</sequence>
<feature type="domain" description="Ribonuclease H1 N-terminal" evidence="1">
    <location>
        <begin position="93"/>
        <end position="115"/>
    </location>
</feature>
<evidence type="ECO:0000259" key="1">
    <source>
        <dbReference type="Pfam" id="PF01693"/>
    </source>
</evidence>
<name>A0AAP0FPN3_9MAGN</name>
<dbReference type="Proteomes" id="UP001420932">
    <property type="component" value="Unassembled WGS sequence"/>
</dbReference>
<proteinExistence type="predicted"/>
<gene>
    <name evidence="2" type="ORF">Syun_023989</name>
</gene>
<accession>A0AAP0FPN3</accession>
<evidence type="ECO:0000313" key="3">
    <source>
        <dbReference type="Proteomes" id="UP001420932"/>
    </source>
</evidence>
<keyword evidence="3" id="KW-1185">Reference proteome</keyword>
<dbReference type="PANTHER" id="PTHR33639">
    <property type="entry name" value="THIOL-DISULFIDE OXIDOREDUCTASE DCC"/>
    <property type="match status" value="1"/>
</dbReference>
<organism evidence="2 3">
    <name type="scientific">Stephania yunnanensis</name>
    <dbReference type="NCBI Taxonomy" id="152371"/>
    <lineage>
        <taxon>Eukaryota</taxon>
        <taxon>Viridiplantae</taxon>
        <taxon>Streptophyta</taxon>
        <taxon>Embryophyta</taxon>
        <taxon>Tracheophyta</taxon>
        <taxon>Spermatophyta</taxon>
        <taxon>Magnoliopsida</taxon>
        <taxon>Ranunculales</taxon>
        <taxon>Menispermaceae</taxon>
        <taxon>Menispermoideae</taxon>
        <taxon>Cissampelideae</taxon>
        <taxon>Stephania</taxon>
    </lineage>
</organism>
<dbReference type="InterPro" id="IPR052927">
    <property type="entry name" value="DCC_oxidoreductase"/>
</dbReference>
<protein>
    <recommendedName>
        <fullName evidence="1">Ribonuclease H1 N-terminal domain-containing protein</fullName>
    </recommendedName>
</protein>
<reference evidence="2 3" key="1">
    <citation type="submission" date="2024-01" db="EMBL/GenBank/DDBJ databases">
        <title>Genome assemblies of Stephania.</title>
        <authorList>
            <person name="Yang L."/>
        </authorList>
    </citation>
    <scope>NUCLEOTIDE SEQUENCE [LARGE SCALE GENOMIC DNA]</scope>
    <source>
        <strain evidence="2">YNDBR</strain>
        <tissue evidence="2">Leaf</tissue>
    </source>
</reference>
<comment type="caution">
    <text evidence="2">The sequence shown here is derived from an EMBL/GenBank/DDBJ whole genome shotgun (WGS) entry which is preliminary data.</text>
</comment>
<dbReference type="SUPFAM" id="SSF55658">
    <property type="entry name" value="L9 N-domain-like"/>
    <property type="match status" value="1"/>
</dbReference>
<dbReference type="InterPro" id="IPR011320">
    <property type="entry name" value="RNase_H1_N"/>
</dbReference>
<dbReference type="Pfam" id="PF01693">
    <property type="entry name" value="Cauli_VI"/>
    <property type="match status" value="1"/>
</dbReference>
<dbReference type="AlphaFoldDB" id="A0AAP0FPN3"/>